<evidence type="ECO:0000256" key="2">
    <source>
        <dbReference type="ARBA" id="ARBA00005063"/>
    </source>
</evidence>
<evidence type="ECO:0000256" key="6">
    <source>
        <dbReference type="ARBA" id="ARBA00022756"/>
    </source>
</evidence>
<proteinExistence type="inferred from homology"/>
<feature type="binding site" evidence="9">
    <location>
        <begin position="113"/>
        <end position="114"/>
    </location>
    <ligand>
        <name>pyridoxal 5'-phosphate</name>
        <dbReference type="ChEBI" id="CHEBI:597326"/>
    </ligand>
</feature>
<dbReference type="PANTHER" id="PTHR42684">
    <property type="entry name" value="ADENOSYLMETHIONINE-8-AMINO-7-OXONONANOATE AMINOTRANSFERASE"/>
    <property type="match status" value="1"/>
</dbReference>
<dbReference type="EMBL" id="QUSX01000001">
    <property type="protein sequence ID" value="RRQ50309.1"/>
    <property type="molecule type" value="Genomic_DNA"/>
</dbReference>
<dbReference type="RefSeq" id="WP_125222631.1">
    <property type="nucleotide sequence ID" value="NZ_QUSX01000001.1"/>
</dbReference>
<reference evidence="11" key="1">
    <citation type="submission" date="2018-08" db="EMBL/GenBank/DDBJ databases">
        <authorList>
            <person name="Khan S.A."/>
            <person name="J S.E."/>
        </authorList>
    </citation>
    <scope>NUCLEOTIDE SEQUENCE [LARGE SCALE GENOMIC DNA]</scope>
    <source>
        <strain evidence="11">PoM-212</strain>
    </source>
</reference>
<keyword evidence="4 9" id="KW-0808">Transferase</keyword>
<name>A0A426RMW3_9FLAO</name>
<keyword evidence="9" id="KW-0963">Cytoplasm</keyword>
<dbReference type="UniPathway" id="UPA00078">
    <property type="reaction ID" value="UER00160"/>
</dbReference>
<feature type="binding site" evidence="9">
    <location>
        <position position="239"/>
    </location>
    <ligand>
        <name>pyridoxal 5'-phosphate</name>
        <dbReference type="ChEBI" id="CHEBI:597326"/>
    </ligand>
</feature>
<dbReference type="NCBIfam" id="TIGR00508">
    <property type="entry name" value="bioA"/>
    <property type="match status" value="1"/>
</dbReference>
<dbReference type="CDD" id="cd00610">
    <property type="entry name" value="OAT_like"/>
    <property type="match status" value="1"/>
</dbReference>
<dbReference type="SUPFAM" id="SSF53383">
    <property type="entry name" value="PLP-dependent transferases"/>
    <property type="match status" value="1"/>
</dbReference>
<evidence type="ECO:0000256" key="9">
    <source>
        <dbReference type="HAMAP-Rule" id="MF_00834"/>
    </source>
</evidence>
<feature type="modified residue" description="N6-(pyridoxal phosphate)lysine" evidence="9">
    <location>
        <position position="268"/>
    </location>
</feature>
<keyword evidence="6 9" id="KW-0093">Biotin biosynthesis</keyword>
<evidence type="ECO:0000256" key="7">
    <source>
        <dbReference type="ARBA" id="ARBA00022898"/>
    </source>
</evidence>
<sequence length="424" mass="46918">MKGKNLSERDQKHLWHPLTQHKTAATPVGIVKAEGALFWDEAGNSYIDGIASWYTAMYGHGNEAITRALTEQMKQLDFVMFSGFTHEPAVKLSEELMALLPRNQAKIFFNDNGSTAVEAAIKMALQYHYNQHDKRDTLIAFEDGFHGDTFGAMSASGLSVYNGPFEDFLLKVERIPVPQRENMEEVLSQLNSILSGNKCAAFVFEPLVQGAAGMKFHSAEGLDLLIQKCQENGVLCIADEVMTGFGKTGKNFASENLLHQPDILCLSKALTAGMFPLSITSCTQEVFNAFLSEEVSKGFFHAHTYSAHPLGCAAALAGLQLLNSPEILERRSYIASAHKTFVSKISNHPKVSNARSIGVILAIDLKVETERYGNLRDRLYNFFMVRGVLLRPLGNTIYALPPYIISNAQLQRIHDAINELLDSL</sequence>
<comment type="pathway">
    <text evidence="2 9">Cofactor biosynthesis; biotin biosynthesis; 7,8-diaminononanoate from 8-amino-7-oxononanoate (SAM route): step 1/1.</text>
</comment>
<keyword evidence="7 9" id="KW-0663">Pyridoxal phosphate</keyword>
<gene>
    <name evidence="9 10" type="primary">bioA</name>
    <name evidence="10" type="ORF">DZC72_07055</name>
</gene>
<dbReference type="GO" id="GO:0005737">
    <property type="term" value="C:cytoplasm"/>
    <property type="evidence" value="ECO:0007669"/>
    <property type="project" value="UniProtKB-SubCell"/>
</dbReference>
<feature type="site" description="Participates in the substrate recognition with KAPA and in a stacking interaction with the adenine ring of SAM" evidence="9">
    <location>
        <position position="18"/>
    </location>
</feature>
<dbReference type="Pfam" id="PF00202">
    <property type="entry name" value="Aminotran_3"/>
    <property type="match status" value="1"/>
</dbReference>
<dbReference type="HAMAP" id="MF_00834">
    <property type="entry name" value="BioA"/>
    <property type="match status" value="1"/>
</dbReference>
<evidence type="ECO:0000256" key="4">
    <source>
        <dbReference type="ARBA" id="ARBA00022679"/>
    </source>
</evidence>
<comment type="cofactor">
    <cofactor evidence="1 9">
        <name>pyridoxal 5'-phosphate</name>
        <dbReference type="ChEBI" id="CHEBI:597326"/>
    </cofactor>
</comment>
<evidence type="ECO:0000313" key="10">
    <source>
        <dbReference type="EMBL" id="RRQ50309.1"/>
    </source>
</evidence>
<dbReference type="GO" id="GO:0009102">
    <property type="term" value="P:biotin biosynthetic process"/>
    <property type="evidence" value="ECO:0007669"/>
    <property type="project" value="UniProtKB-UniRule"/>
</dbReference>
<keyword evidence="5 9" id="KW-0949">S-adenosyl-L-methionine</keyword>
<dbReference type="GO" id="GO:0030170">
    <property type="term" value="F:pyridoxal phosphate binding"/>
    <property type="evidence" value="ECO:0007669"/>
    <property type="project" value="UniProtKB-UniRule"/>
</dbReference>
<dbReference type="PANTHER" id="PTHR42684:SF3">
    <property type="entry name" value="ADENOSYLMETHIONINE-8-AMINO-7-OXONONANOATE AMINOTRANSFERASE"/>
    <property type="match status" value="1"/>
</dbReference>
<comment type="subunit">
    <text evidence="9">Homodimer.</text>
</comment>
<evidence type="ECO:0000256" key="1">
    <source>
        <dbReference type="ARBA" id="ARBA00001933"/>
    </source>
</evidence>
<dbReference type="AlphaFoldDB" id="A0A426RMW3"/>
<comment type="caution">
    <text evidence="9">Lacks conserved residue(s) required for the propagation of feature annotation.</text>
</comment>
<dbReference type="Gene3D" id="3.90.1150.10">
    <property type="entry name" value="Aspartate Aminotransferase, domain 1"/>
    <property type="match status" value="1"/>
</dbReference>
<organism evidence="10 11">
    <name type="scientific">Maribacter algicola</name>
    <dbReference type="NCBI Taxonomy" id="2498892"/>
    <lineage>
        <taxon>Bacteria</taxon>
        <taxon>Pseudomonadati</taxon>
        <taxon>Bacteroidota</taxon>
        <taxon>Flavobacteriia</taxon>
        <taxon>Flavobacteriales</taxon>
        <taxon>Flavobacteriaceae</taxon>
        <taxon>Maribacter</taxon>
    </lineage>
</organism>
<dbReference type="Proteomes" id="UP000286990">
    <property type="component" value="Unassembled WGS sequence"/>
</dbReference>
<accession>A0A426RMW3</accession>
<evidence type="ECO:0000256" key="3">
    <source>
        <dbReference type="ARBA" id="ARBA00022576"/>
    </source>
</evidence>
<evidence type="ECO:0000256" key="8">
    <source>
        <dbReference type="ARBA" id="ARBA00048449"/>
    </source>
</evidence>
<comment type="catalytic activity">
    <reaction evidence="8 9">
        <text>(8S)-8-amino-7-oxononanoate + S-adenosyl-L-methionine = S-adenosyl-4-methylsulfanyl-2-oxobutanoate + (7R,8S)-7,8-diammoniononanoate</text>
        <dbReference type="Rhea" id="RHEA:16861"/>
        <dbReference type="ChEBI" id="CHEBI:16490"/>
        <dbReference type="ChEBI" id="CHEBI:59789"/>
        <dbReference type="ChEBI" id="CHEBI:149468"/>
        <dbReference type="ChEBI" id="CHEBI:149469"/>
        <dbReference type="EC" id="2.6.1.62"/>
    </reaction>
</comment>
<evidence type="ECO:0000313" key="11">
    <source>
        <dbReference type="Proteomes" id="UP000286990"/>
    </source>
</evidence>
<dbReference type="InterPro" id="IPR015422">
    <property type="entry name" value="PyrdxlP-dep_Trfase_small"/>
</dbReference>
<feature type="binding site" evidence="9">
    <location>
        <begin position="303"/>
        <end position="304"/>
    </location>
    <ligand>
        <name>pyridoxal 5'-phosphate</name>
        <dbReference type="ChEBI" id="CHEBI:597326"/>
    </ligand>
</feature>
<feature type="binding site" evidence="9">
    <location>
        <position position="268"/>
    </location>
    <ligand>
        <name>substrate</name>
    </ligand>
</feature>
<dbReference type="InterPro" id="IPR015421">
    <property type="entry name" value="PyrdxlP-dep_Trfase_major"/>
</dbReference>
<dbReference type="EC" id="2.6.1.62" evidence="9"/>
<evidence type="ECO:0000256" key="5">
    <source>
        <dbReference type="ARBA" id="ARBA00022691"/>
    </source>
</evidence>
<dbReference type="OrthoDB" id="9801052at2"/>
<dbReference type="Gene3D" id="3.40.640.10">
    <property type="entry name" value="Type I PLP-dependent aspartate aminotransferase-like (Major domain)"/>
    <property type="match status" value="1"/>
</dbReference>
<dbReference type="InterPro" id="IPR015424">
    <property type="entry name" value="PyrdxlP-dep_Trfase"/>
</dbReference>
<dbReference type="GO" id="GO:0051537">
    <property type="term" value="F:2 iron, 2 sulfur cluster binding"/>
    <property type="evidence" value="ECO:0007669"/>
    <property type="project" value="UniProtKB-KW"/>
</dbReference>
<dbReference type="GO" id="GO:0004141">
    <property type="term" value="F:dethiobiotin synthase activity"/>
    <property type="evidence" value="ECO:0007669"/>
    <property type="project" value="TreeGrafter"/>
</dbReference>
<keyword evidence="3 9" id="KW-0032">Aminotransferase</keyword>
<keyword evidence="11" id="KW-1185">Reference proteome</keyword>
<dbReference type="InterPro" id="IPR005815">
    <property type="entry name" value="BioA"/>
</dbReference>
<dbReference type="PIRSF" id="PIRSF000521">
    <property type="entry name" value="Transaminase_4ab_Lys_Orn"/>
    <property type="match status" value="1"/>
</dbReference>
<comment type="subcellular location">
    <subcellularLocation>
        <location evidence="9">Cytoplasm</location>
    </subcellularLocation>
</comment>
<comment type="similarity">
    <text evidence="9">Belongs to the class-III pyridoxal-phosphate-dependent aminotransferase family. BioA subfamily.</text>
</comment>
<dbReference type="GO" id="GO:0004015">
    <property type="term" value="F:adenosylmethionine-8-amino-7-oxononanoate transaminase activity"/>
    <property type="evidence" value="ECO:0007669"/>
    <property type="project" value="UniProtKB-UniRule"/>
</dbReference>
<feature type="binding site" evidence="9">
    <location>
        <position position="53"/>
    </location>
    <ligand>
        <name>substrate</name>
    </ligand>
</feature>
<feature type="binding site" evidence="9">
    <location>
        <position position="391"/>
    </location>
    <ligand>
        <name>substrate</name>
    </ligand>
</feature>
<reference evidence="11" key="2">
    <citation type="submission" date="2018-12" db="EMBL/GenBank/DDBJ databases">
        <title>Maribacter lutimaris sp. nov., isolated from marine sediment.</title>
        <authorList>
            <person name="Kim K.K."/>
        </authorList>
    </citation>
    <scope>NUCLEOTIDE SEQUENCE [LARGE SCALE GENOMIC DNA]</scope>
    <source>
        <strain evidence="11">PoM-212</strain>
    </source>
</reference>
<dbReference type="InterPro" id="IPR005814">
    <property type="entry name" value="Aminotrans_3"/>
</dbReference>
<protein>
    <recommendedName>
        <fullName evidence="9">Adenosylmethionine-8-amino-7-oxononanoate aminotransferase</fullName>
        <ecNumber evidence="9">2.6.1.62</ecNumber>
    </recommendedName>
    <alternativeName>
        <fullName evidence="9">7,8-diamino-pelargonic acid aminotransferase</fullName>
        <shortName evidence="9">DAPA AT</shortName>
        <shortName evidence="9">DAPA aminotransferase</shortName>
    </alternativeName>
    <alternativeName>
        <fullName evidence="9">7,8-diaminononanoate synthase</fullName>
        <shortName evidence="9">DANS</shortName>
    </alternativeName>
    <alternativeName>
        <fullName evidence="9">Diaminopelargonic acid synthase</fullName>
    </alternativeName>
</protein>
<comment type="caution">
    <text evidence="10">The sequence shown here is derived from an EMBL/GenBank/DDBJ whole genome shotgun (WGS) entry which is preliminary data.</text>
</comment>
<comment type="function">
    <text evidence="9">Catalyzes the transfer of the alpha-amino group from S-adenosyl-L-methionine (SAM) to 7-keto-8-aminopelargonic acid (KAPA) to form 7,8-diaminopelargonic acid (DAPA). It is the only aminotransferase known to utilize SAM as an amino donor.</text>
</comment>